<comment type="caution">
    <text evidence="1">The sequence shown here is derived from an EMBL/GenBank/DDBJ whole genome shotgun (WGS) entry which is preliminary data.</text>
</comment>
<dbReference type="EMBL" id="QTSX02002258">
    <property type="protein sequence ID" value="KAJ9076656.1"/>
    <property type="molecule type" value="Genomic_DNA"/>
</dbReference>
<protein>
    <submittedName>
        <fullName evidence="1">Uncharacterized protein</fullName>
    </submittedName>
</protein>
<gene>
    <name evidence="1" type="ORF">DSO57_1024090</name>
</gene>
<proteinExistence type="predicted"/>
<accession>A0ACC2TQA2</accession>
<evidence type="ECO:0000313" key="1">
    <source>
        <dbReference type="EMBL" id="KAJ9076656.1"/>
    </source>
</evidence>
<sequence>MKLHNPILCLYTWLEVTVFDTLIIAVLDTGAPTNIISSRLVKRLGFLPDISYAESFFTAGVESIKSNGAYSSVPLRFGELVVTYPSESYDMLIGTDFLRTYQTEIGYLHGHLSILGHTVPLLFLDSSDVFLVSKEETDRQHVCLWYLHGVLGLPYRVANASVKPLPVYGYNQKGLKLQSNQLVRIPPKTQVAVDTGLYLDLPPGLHLDISSINGVSRKEPLAAPGIHDSAAQETLKVLLLNPLSTEMKISKGQHVATLKIGHNEELSAVHFLGGLEELVISLPDKPLVAAIIP</sequence>
<keyword evidence="2" id="KW-1185">Reference proteome</keyword>
<name>A0ACC2TQA2_9FUNG</name>
<reference evidence="1" key="1">
    <citation type="submission" date="2022-04" db="EMBL/GenBank/DDBJ databases">
        <title>Genome of the entomopathogenic fungus Entomophthora muscae.</title>
        <authorList>
            <person name="Elya C."/>
            <person name="Lovett B.R."/>
            <person name="Lee E."/>
            <person name="Macias A.M."/>
            <person name="Hajek A.E."/>
            <person name="De Bivort B.L."/>
            <person name="Kasson M.T."/>
            <person name="De Fine Licht H.H."/>
            <person name="Stajich J.E."/>
        </authorList>
    </citation>
    <scope>NUCLEOTIDE SEQUENCE</scope>
    <source>
        <strain evidence="1">Berkeley</strain>
    </source>
</reference>
<evidence type="ECO:0000313" key="2">
    <source>
        <dbReference type="Proteomes" id="UP001165960"/>
    </source>
</evidence>
<dbReference type="Proteomes" id="UP001165960">
    <property type="component" value="Unassembled WGS sequence"/>
</dbReference>
<organism evidence="1 2">
    <name type="scientific">Entomophthora muscae</name>
    <dbReference type="NCBI Taxonomy" id="34485"/>
    <lineage>
        <taxon>Eukaryota</taxon>
        <taxon>Fungi</taxon>
        <taxon>Fungi incertae sedis</taxon>
        <taxon>Zoopagomycota</taxon>
        <taxon>Entomophthoromycotina</taxon>
        <taxon>Entomophthoromycetes</taxon>
        <taxon>Entomophthorales</taxon>
        <taxon>Entomophthoraceae</taxon>
        <taxon>Entomophthora</taxon>
    </lineage>
</organism>